<dbReference type="Gene3D" id="3.40.50.1820">
    <property type="entry name" value="alpha/beta hydrolase"/>
    <property type="match status" value="1"/>
</dbReference>
<evidence type="ECO:0000259" key="2">
    <source>
        <dbReference type="Pfam" id="PF01738"/>
    </source>
</evidence>
<name>A0A3S2X1D5_9SPHN</name>
<reference evidence="3 4" key="1">
    <citation type="submission" date="2019-01" db="EMBL/GenBank/DDBJ databases">
        <authorList>
            <person name="Chen W.-M."/>
        </authorList>
    </citation>
    <scope>NUCLEOTIDE SEQUENCE [LARGE SCALE GENOMIC DNA]</scope>
    <source>
        <strain evidence="3 4">FSY-9</strain>
    </source>
</reference>
<dbReference type="AlphaFoldDB" id="A0A3S2X1D5"/>
<proteinExistence type="predicted"/>
<dbReference type="OrthoDB" id="9771666at2"/>
<feature type="compositionally biased region" description="Basic and acidic residues" evidence="1">
    <location>
        <begin position="1"/>
        <end position="18"/>
    </location>
</feature>
<dbReference type="PANTHER" id="PTHR46623">
    <property type="entry name" value="CARBOXYMETHYLENEBUTENOLIDASE-RELATED"/>
    <property type="match status" value="1"/>
</dbReference>
<dbReference type="InterPro" id="IPR029058">
    <property type="entry name" value="AB_hydrolase_fold"/>
</dbReference>
<gene>
    <name evidence="3" type="ORF">EOE18_16885</name>
</gene>
<dbReference type="PANTHER" id="PTHR46623:SF6">
    <property type="entry name" value="ALPHA_BETA-HYDROLASES SUPERFAMILY PROTEIN"/>
    <property type="match status" value="1"/>
</dbReference>
<dbReference type="InterPro" id="IPR002925">
    <property type="entry name" value="Dienelactn_hydro"/>
</dbReference>
<evidence type="ECO:0000313" key="3">
    <source>
        <dbReference type="EMBL" id="RVU03210.1"/>
    </source>
</evidence>
<evidence type="ECO:0000313" key="4">
    <source>
        <dbReference type="Proteomes" id="UP000282837"/>
    </source>
</evidence>
<keyword evidence="4" id="KW-1185">Reference proteome</keyword>
<comment type="caution">
    <text evidence="3">The sequence shown here is derived from an EMBL/GenBank/DDBJ whole genome shotgun (WGS) entry which is preliminary data.</text>
</comment>
<evidence type="ECO:0000256" key="1">
    <source>
        <dbReference type="SAM" id="MobiDB-lite"/>
    </source>
</evidence>
<dbReference type="Pfam" id="PF01738">
    <property type="entry name" value="DLH"/>
    <property type="match status" value="1"/>
</dbReference>
<feature type="region of interest" description="Disordered" evidence="1">
    <location>
        <begin position="1"/>
        <end position="21"/>
    </location>
</feature>
<dbReference type="GO" id="GO:0016787">
    <property type="term" value="F:hydrolase activity"/>
    <property type="evidence" value="ECO:0007669"/>
    <property type="project" value="InterPro"/>
</dbReference>
<accession>A0A3S2X1D5</accession>
<organism evidence="3 4">
    <name type="scientific">Novosphingobium umbonatum</name>
    <dbReference type="NCBI Taxonomy" id="1908524"/>
    <lineage>
        <taxon>Bacteria</taxon>
        <taxon>Pseudomonadati</taxon>
        <taxon>Pseudomonadota</taxon>
        <taxon>Alphaproteobacteria</taxon>
        <taxon>Sphingomonadales</taxon>
        <taxon>Sphingomonadaceae</taxon>
        <taxon>Novosphingobium</taxon>
    </lineage>
</organism>
<sequence length="353" mass="38658">MPSRQRADHSQKQREPPPRSKFACQRALHKRSLIMPLPKLLLPTLAMATLAPLLLAPAASAQNATGQNNTAMPSAAEQAAAKEKILREIIAFEEQLGPDTWRQERFKLTPRKHEMVHINANGRRLNAFVIYPEKATPPSPAKVPVVMLLPEDQGLNIWARDMADQVAAMGVIVVVPDIISGQGPNGGGRDSITNLRDVFLTHFGMAGKDTQMSADLNVWADYAKALPQANGKLAVLGFAWGAGRGMYFALQRHDLSAVYAFYDAAPPPEMLGTITAPLYGFYAQNDARPTRSLPATIAAMKALGKTYEPVIYPNSDHMFMRLGEEPREKNPGNAIARAAALLRLRELLGRLID</sequence>
<dbReference type="InterPro" id="IPR051049">
    <property type="entry name" value="Dienelactone_hydrolase-like"/>
</dbReference>
<dbReference type="EMBL" id="SACO01000019">
    <property type="protein sequence ID" value="RVU03210.1"/>
    <property type="molecule type" value="Genomic_DNA"/>
</dbReference>
<protein>
    <recommendedName>
        <fullName evidence="2">Dienelactone hydrolase domain-containing protein</fullName>
    </recommendedName>
</protein>
<dbReference type="Proteomes" id="UP000282837">
    <property type="component" value="Unassembled WGS sequence"/>
</dbReference>
<dbReference type="SUPFAM" id="SSF53474">
    <property type="entry name" value="alpha/beta-Hydrolases"/>
    <property type="match status" value="1"/>
</dbReference>
<feature type="domain" description="Dienelactone hydrolase" evidence="2">
    <location>
        <begin position="135"/>
        <end position="349"/>
    </location>
</feature>